<gene>
    <name evidence="2" type="ORF">CLV70_103316</name>
</gene>
<accession>A0A2T0SDC2</accession>
<proteinExistence type="predicted"/>
<keyword evidence="3" id="KW-1185">Reference proteome</keyword>
<evidence type="ECO:0000259" key="1">
    <source>
        <dbReference type="Pfam" id="PF00174"/>
    </source>
</evidence>
<evidence type="ECO:0000313" key="3">
    <source>
        <dbReference type="Proteomes" id="UP000239209"/>
    </source>
</evidence>
<evidence type="ECO:0000313" key="2">
    <source>
        <dbReference type="EMBL" id="PRY31429.1"/>
    </source>
</evidence>
<dbReference type="InterPro" id="IPR036374">
    <property type="entry name" value="OxRdtase_Mopterin-bd_sf"/>
</dbReference>
<dbReference type="Pfam" id="PF00174">
    <property type="entry name" value="Oxidored_molyb"/>
    <property type="match status" value="1"/>
</dbReference>
<dbReference type="Proteomes" id="UP000239209">
    <property type="component" value="Unassembled WGS sequence"/>
</dbReference>
<protein>
    <submittedName>
        <fullName evidence="2">Molybdopterin-dependent oxidoreductase-like protein</fullName>
    </submittedName>
</protein>
<name>A0A2T0SDC2_9ACTN</name>
<comment type="caution">
    <text evidence="2">The sequence shown here is derived from an EMBL/GenBank/DDBJ whole genome shotgun (WGS) entry which is preliminary data.</text>
</comment>
<dbReference type="AlphaFoldDB" id="A0A2T0SDC2"/>
<dbReference type="EMBL" id="PVZG01000003">
    <property type="protein sequence ID" value="PRY31429.1"/>
    <property type="molecule type" value="Genomic_DNA"/>
</dbReference>
<dbReference type="InterPro" id="IPR000572">
    <property type="entry name" value="OxRdtase_Mopterin-bd_dom"/>
</dbReference>
<feature type="domain" description="Oxidoreductase molybdopterin-binding" evidence="1">
    <location>
        <begin position="1"/>
        <end position="38"/>
    </location>
</feature>
<reference evidence="2 3" key="1">
    <citation type="submission" date="2018-03" db="EMBL/GenBank/DDBJ databases">
        <title>Genomic Encyclopedia of Archaeal and Bacterial Type Strains, Phase II (KMG-II): from individual species to whole genera.</title>
        <authorList>
            <person name="Goeker M."/>
        </authorList>
    </citation>
    <scope>NUCLEOTIDE SEQUENCE [LARGE SCALE GENOMIC DNA]</scope>
    <source>
        <strain evidence="2 3">DSM 45348</strain>
    </source>
</reference>
<sequence length="40" mass="4439">MLCVGMNGEPLPLEHGFPVRMLTPGLYGYAGACKWVTEWN</sequence>
<organism evidence="2 3">
    <name type="scientific">Pseudosporangium ferrugineum</name>
    <dbReference type="NCBI Taxonomy" id="439699"/>
    <lineage>
        <taxon>Bacteria</taxon>
        <taxon>Bacillati</taxon>
        <taxon>Actinomycetota</taxon>
        <taxon>Actinomycetes</taxon>
        <taxon>Micromonosporales</taxon>
        <taxon>Micromonosporaceae</taxon>
        <taxon>Pseudosporangium</taxon>
    </lineage>
</organism>
<dbReference type="SUPFAM" id="SSF56524">
    <property type="entry name" value="Oxidoreductase molybdopterin-binding domain"/>
    <property type="match status" value="1"/>
</dbReference>
<dbReference type="Gene3D" id="3.90.420.10">
    <property type="entry name" value="Oxidoreductase, molybdopterin-binding domain"/>
    <property type="match status" value="1"/>
</dbReference>